<name>A0A9Q0C4Q2_9POAL</name>
<keyword evidence="3" id="KW-1185">Reference proteome</keyword>
<comment type="caution">
    <text evidence="2">The sequence shown here is derived from an EMBL/GenBank/DDBJ whole genome shotgun (WGS) entry which is preliminary data.</text>
</comment>
<dbReference type="PANTHER" id="PTHR48079">
    <property type="entry name" value="PROTEIN YEEZ"/>
    <property type="match status" value="1"/>
</dbReference>
<dbReference type="PANTHER" id="PTHR48079:SF6">
    <property type="entry name" value="NAD(P)-BINDING DOMAIN-CONTAINING PROTEIN-RELATED"/>
    <property type="match status" value="1"/>
</dbReference>
<accession>A0A9Q0C4Q2</accession>
<dbReference type="InterPro" id="IPR051783">
    <property type="entry name" value="NAD(P)-dependent_oxidoreduct"/>
</dbReference>
<organism evidence="2 3">
    <name type="scientific">Rhynchospora breviuscula</name>
    <dbReference type="NCBI Taxonomy" id="2022672"/>
    <lineage>
        <taxon>Eukaryota</taxon>
        <taxon>Viridiplantae</taxon>
        <taxon>Streptophyta</taxon>
        <taxon>Embryophyta</taxon>
        <taxon>Tracheophyta</taxon>
        <taxon>Spermatophyta</taxon>
        <taxon>Magnoliopsida</taxon>
        <taxon>Liliopsida</taxon>
        <taxon>Poales</taxon>
        <taxon>Cyperaceae</taxon>
        <taxon>Cyperoideae</taxon>
        <taxon>Rhynchosporeae</taxon>
        <taxon>Rhynchospora</taxon>
    </lineage>
</organism>
<protein>
    <recommendedName>
        <fullName evidence="1">NAD-dependent epimerase/dehydratase domain-containing protein</fullName>
    </recommendedName>
</protein>
<gene>
    <name evidence="2" type="ORF">LUZ63_018633</name>
</gene>
<dbReference type="GO" id="GO:0005737">
    <property type="term" value="C:cytoplasm"/>
    <property type="evidence" value="ECO:0007669"/>
    <property type="project" value="TreeGrafter"/>
</dbReference>
<evidence type="ECO:0000313" key="2">
    <source>
        <dbReference type="EMBL" id="KAJ1687243.1"/>
    </source>
</evidence>
<dbReference type="Pfam" id="PF01370">
    <property type="entry name" value="Epimerase"/>
    <property type="match status" value="1"/>
</dbReference>
<dbReference type="InterPro" id="IPR036291">
    <property type="entry name" value="NAD(P)-bd_dom_sf"/>
</dbReference>
<feature type="domain" description="NAD-dependent epimerase/dehydratase" evidence="1">
    <location>
        <begin position="3"/>
        <end position="239"/>
    </location>
</feature>
<sequence>MKVLLTGATGFLGGRLCLALLAEGYSVRALVRRSSDLSSLRPTAGGAELAHGLELVYGDVTDLESLVKACEGCEALFHVAALVEPWLPDPSKFYTVNVRGLENVLNAFAKTETMKKLIYTSSFFAIGPTNGGSVADETQMHQGKSFCTEYEKSKFIADGIALKAAESGVPIVILYPGVIYGPGKLTAGNVLAHILIERFNWRLPGYIGNGHDINSFCHVDDVVNGQIAALHKGQLGERYLLTGENASFVQIFDMAAAITKTSKPFFHIPLWMIEIYGWILVFVSRITGTLPLMSYPTVRVLRRQWAYSCDKARRELGYNPRSLNEGLTEMLSWLKSLKQIKY</sequence>
<dbReference type="EMBL" id="JAMQYH010000005">
    <property type="protein sequence ID" value="KAJ1687243.1"/>
    <property type="molecule type" value="Genomic_DNA"/>
</dbReference>
<dbReference type="AlphaFoldDB" id="A0A9Q0C4Q2"/>
<dbReference type="OrthoDB" id="2735536at2759"/>
<evidence type="ECO:0000259" key="1">
    <source>
        <dbReference type="Pfam" id="PF01370"/>
    </source>
</evidence>
<proteinExistence type="predicted"/>
<dbReference type="InterPro" id="IPR001509">
    <property type="entry name" value="Epimerase_deHydtase"/>
</dbReference>
<reference evidence="2" key="1">
    <citation type="journal article" date="2022" name="Cell">
        <title>Repeat-based holocentromeres influence genome architecture and karyotype evolution.</title>
        <authorList>
            <person name="Hofstatter P.G."/>
            <person name="Thangavel G."/>
            <person name="Lux T."/>
            <person name="Neumann P."/>
            <person name="Vondrak T."/>
            <person name="Novak P."/>
            <person name="Zhang M."/>
            <person name="Costa L."/>
            <person name="Castellani M."/>
            <person name="Scott A."/>
            <person name="Toegelov H."/>
            <person name="Fuchs J."/>
            <person name="Mata-Sucre Y."/>
            <person name="Dias Y."/>
            <person name="Vanzela A.L.L."/>
            <person name="Huettel B."/>
            <person name="Almeida C.C.S."/>
            <person name="Simkova H."/>
            <person name="Souza G."/>
            <person name="Pedrosa-Harand A."/>
            <person name="Macas J."/>
            <person name="Mayer K.F.X."/>
            <person name="Houben A."/>
            <person name="Marques A."/>
        </authorList>
    </citation>
    <scope>NUCLEOTIDE SEQUENCE</scope>
    <source>
        <strain evidence="2">RhyBre1mFocal</strain>
    </source>
</reference>
<dbReference type="CDD" id="cd05228">
    <property type="entry name" value="AR_FR_like_1_SDR_e"/>
    <property type="match status" value="1"/>
</dbReference>
<dbReference type="FunFam" id="3.40.50.720:FF:000425">
    <property type="entry name" value="NAD(P)-binding Rossmann-fold superfamily protein"/>
    <property type="match status" value="1"/>
</dbReference>
<dbReference type="GO" id="GO:0004029">
    <property type="term" value="F:aldehyde dehydrogenase (NAD+) activity"/>
    <property type="evidence" value="ECO:0007669"/>
    <property type="project" value="TreeGrafter"/>
</dbReference>
<dbReference type="Gene3D" id="3.40.50.720">
    <property type="entry name" value="NAD(P)-binding Rossmann-like Domain"/>
    <property type="match status" value="1"/>
</dbReference>
<evidence type="ECO:0000313" key="3">
    <source>
        <dbReference type="Proteomes" id="UP001151287"/>
    </source>
</evidence>
<dbReference type="Proteomes" id="UP001151287">
    <property type="component" value="Unassembled WGS sequence"/>
</dbReference>
<dbReference type="SUPFAM" id="SSF51735">
    <property type="entry name" value="NAD(P)-binding Rossmann-fold domains"/>
    <property type="match status" value="1"/>
</dbReference>